<protein>
    <submittedName>
        <fullName evidence="1">Uncharacterized protein</fullName>
    </submittedName>
</protein>
<dbReference type="GeneID" id="19209215"/>
<dbReference type="AlphaFoldDB" id="A0A5M3MMK5"/>
<name>A0A5M3MMK5_CONPW</name>
<dbReference type="RefSeq" id="XP_007769846.1">
    <property type="nucleotide sequence ID" value="XM_007771656.1"/>
</dbReference>
<accession>A0A5M3MMK5</accession>
<organism evidence="1 2">
    <name type="scientific">Coniophora puteana (strain RWD-64-598)</name>
    <name type="common">Brown rot fungus</name>
    <dbReference type="NCBI Taxonomy" id="741705"/>
    <lineage>
        <taxon>Eukaryota</taxon>
        <taxon>Fungi</taxon>
        <taxon>Dikarya</taxon>
        <taxon>Basidiomycota</taxon>
        <taxon>Agaricomycotina</taxon>
        <taxon>Agaricomycetes</taxon>
        <taxon>Agaricomycetidae</taxon>
        <taxon>Boletales</taxon>
        <taxon>Coniophorineae</taxon>
        <taxon>Coniophoraceae</taxon>
        <taxon>Coniophora</taxon>
    </lineage>
</organism>
<evidence type="ECO:0000313" key="1">
    <source>
        <dbReference type="EMBL" id="EIW80014.1"/>
    </source>
</evidence>
<evidence type="ECO:0000313" key="2">
    <source>
        <dbReference type="Proteomes" id="UP000053558"/>
    </source>
</evidence>
<keyword evidence="2" id="KW-1185">Reference proteome</keyword>
<dbReference type="KEGG" id="cput:CONPUDRAFT_74298"/>
<dbReference type="EMBL" id="JH711580">
    <property type="protein sequence ID" value="EIW80014.1"/>
    <property type="molecule type" value="Genomic_DNA"/>
</dbReference>
<dbReference type="Proteomes" id="UP000053558">
    <property type="component" value="Unassembled WGS sequence"/>
</dbReference>
<reference evidence="2" key="1">
    <citation type="journal article" date="2012" name="Science">
        <title>The Paleozoic origin of enzymatic lignin decomposition reconstructed from 31 fungal genomes.</title>
        <authorList>
            <person name="Floudas D."/>
            <person name="Binder M."/>
            <person name="Riley R."/>
            <person name="Barry K."/>
            <person name="Blanchette R.A."/>
            <person name="Henrissat B."/>
            <person name="Martinez A.T."/>
            <person name="Otillar R."/>
            <person name="Spatafora J.W."/>
            <person name="Yadav J.S."/>
            <person name="Aerts A."/>
            <person name="Benoit I."/>
            <person name="Boyd A."/>
            <person name="Carlson A."/>
            <person name="Copeland A."/>
            <person name="Coutinho P.M."/>
            <person name="de Vries R.P."/>
            <person name="Ferreira P."/>
            <person name="Findley K."/>
            <person name="Foster B."/>
            <person name="Gaskell J."/>
            <person name="Glotzer D."/>
            <person name="Gorecki P."/>
            <person name="Heitman J."/>
            <person name="Hesse C."/>
            <person name="Hori C."/>
            <person name="Igarashi K."/>
            <person name="Jurgens J.A."/>
            <person name="Kallen N."/>
            <person name="Kersten P."/>
            <person name="Kohler A."/>
            <person name="Kuees U."/>
            <person name="Kumar T.K.A."/>
            <person name="Kuo A."/>
            <person name="LaButti K."/>
            <person name="Larrondo L.F."/>
            <person name="Lindquist E."/>
            <person name="Ling A."/>
            <person name="Lombard V."/>
            <person name="Lucas S."/>
            <person name="Lundell T."/>
            <person name="Martin R."/>
            <person name="McLaughlin D.J."/>
            <person name="Morgenstern I."/>
            <person name="Morin E."/>
            <person name="Murat C."/>
            <person name="Nagy L.G."/>
            <person name="Nolan M."/>
            <person name="Ohm R.A."/>
            <person name="Patyshakuliyeva A."/>
            <person name="Rokas A."/>
            <person name="Ruiz-Duenas F.J."/>
            <person name="Sabat G."/>
            <person name="Salamov A."/>
            <person name="Samejima M."/>
            <person name="Schmutz J."/>
            <person name="Slot J.C."/>
            <person name="St John F."/>
            <person name="Stenlid J."/>
            <person name="Sun H."/>
            <person name="Sun S."/>
            <person name="Syed K."/>
            <person name="Tsang A."/>
            <person name="Wiebenga A."/>
            <person name="Young D."/>
            <person name="Pisabarro A."/>
            <person name="Eastwood D.C."/>
            <person name="Martin F."/>
            <person name="Cullen D."/>
            <person name="Grigoriev I.V."/>
            <person name="Hibbett D.S."/>
        </authorList>
    </citation>
    <scope>NUCLEOTIDE SEQUENCE [LARGE SCALE GENOMIC DNA]</scope>
    <source>
        <strain evidence="2">RWD-64-598 SS2</strain>
    </source>
</reference>
<proteinExistence type="predicted"/>
<sequence>MTFAGSEAWKAHYQHLRADNCIADTSSVGGPTVRAGRPLVSPVSPNFNALSLSARTQDSTISGGISSANTQYPSHLVAVSIKRPPLKIQLSMGIMLVLHTGMLFPQVADNAQSQDPEPAYSQTNGEKVHFQWSSACGHIIVAMWSADSA</sequence>
<comment type="caution">
    <text evidence="1">The sequence shown here is derived from an EMBL/GenBank/DDBJ whole genome shotgun (WGS) entry which is preliminary data.</text>
</comment>
<gene>
    <name evidence="1" type="ORF">CONPUDRAFT_74298</name>
</gene>